<sequence length="136" mass="15961">MGNILDLMQPRNALEHSHPNETHHGGITTDHKFEAFDEKGIADVRSQLWSTISRRAMSELRRRRRVYGKGISNHQCQLFCILIFRTISECICYKAIYEKGITDVPFQLWSILFCRAMSEYMCRKLNYEKGISDCHF</sequence>
<dbReference type="EnsemblPlants" id="LPERR10G00560.1">
    <property type="protein sequence ID" value="LPERR10G00560.1"/>
    <property type="gene ID" value="LPERR10G00560"/>
</dbReference>
<reference evidence="1" key="3">
    <citation type="submission" date="2015-04" db="UniProtKB">
        <authorList>
            <consortium name="EnsemblPlants"/>
        </authorList>
    </citation>
    <scope>IDENTIFICATION</scope>
</reference>
<dbReference type="HOGENOM" id="CLU_1878406_0_0_1"/>
<reference evidence="2" key="2">
    <citation type="submission" date="2013-12" db="EMBL/GenBank/DDBJ databases">
        <authorList>
            <person name="Yu Y."/>
            <person name="Lee S."/>
            <person name="de Baynast K."/>
            <person name="Wissotski M."/>
            <person name="Liu L."/>
            <person name="Talag J."/>
            <person name="Goicoechea J."/>
            <person name="Angelova A."/>
            <person name="Jetty R."/>
            <person name="Kudrna D."/>
            <person name="Golser W."/>
            <person name="Rivera L."/>
            <person name="Zhang J."/>
            <person name="Wing R."/>
        </authorList>
    </citation>
    <scope>NUCLEOTIDE SEQUENCE</scope>
</reference>
<dbReference type="AlphaFoldDB" id="A0A0D9XHC9"/>
<accession>A0A0D9XHC9</accession>
<organism evidence="1 2">
    <name type="scientific">Leersia perrieri</name>
    <dbReference type="NCBI Taxonomy" id="77586"/>
    <lineage>
        <taxon>Eukaryota</taxon>
        <taxon>Viridiplantae</taxon>
        <taxon>Streptophyta</taxon>
        <taxon>Embryophyta</taxon>
        <taxon>Tracheophyta</taxon>
        <taxon>Spermatophyta</taxon>
        <taxon>Magnoliopsida</taxon>
        <taxon>Liliopsida</taxon>
        <taxon>Poales</taxon>
        <taxon>Poaceae</taxon>
        <taxon>BOP clade</taxon>
        <taxon>Oryzoideae</taxon>
        <taxon>Oryzeae</taxon>
        <taxon>Oryzinae</taxon>
        <taxon>Leersia</taxon>
    </lineage>
</organism>
<reference evidence="1 2" key="1">
    <citation type="submission" date="2012-08" db="EMBL/GenBank/DDBJ databases">
        <title>Oryza genome evolution.</title>
        <authorList>
            <person name="Wing R.A."/>
        </authorList>
    </citation>
    <scope>NUCLEOTIDE SEQUENCE</scope>
</reference>
<dbReference type="Gramene" id="LPERR10G00560.1">
    <property type="protein sequence ID" value="LPERR10G00560.1"/>
    <property type="gene ID" value="LPERR10G00560"/>
</dbReference>
<protein>
    <submittedName>
        <fullName evidence="1">Uncharacterized protein</fullName>
    </submittedName>
</protein>
<evidence type="ECO:0000313" key="1">
    <source>
        <dbReference type="EnsemblPlants" id="LPERR10G00560.1"/>
    </source>
</evidence>
<keyword evidence="2" id="KW-1185">Reference proteome</keyword>
<proteinExistence type="predicted"/>
<evidence type="ECO:0000313" key="2">
    <source>
        <dbReference type="Proteomes" id="UP000032180"/>
    </source>
</evidence>
<name>A0A0D9XHC9_9ORYZ</name>
<dbReference type="Proteomes" id="UP000032180">
    <property type="component" value="Chromosome 10"/>
</dbReference>